<dbReference type="Proteomes" id="UP000704712">
    <property type="component" value="Unassembled WGS sequence"/>
</dbReference>
<reference evidence="2" key="1">
    <citation type="submission" date="2020-03" db="EMBL/GenBank/DDBJ databases">
        <title>Hybrid Assembly of Korean Phytophthora infestans isolates.</title>
        <authorList>
            <person name="Prokchorchik M."/>
            <person name="Lee Y."/>
            <person name="Seo J."/>
            <person name="Cho J.-H."/>
            <person name="Park Y.-E."/>
            <person name="Jang D.-C."/>
            <person name="Im J.-S."/>
            <person name="Choi J.-G."/>
            <person name="Park H.-J."/>
            <person name="Lee G.-B."/>
            <person name="Lee Y.-G."/>
            <person name="Hong S.-Y."/>
            <person name="Cho K."/>
            <person name="Sohn K.H."/>
        </authorList>
    </citation>
    <scope>NUCLEOTIDE SEQUENCE</scope>
    <source>
        <strain evidence="2">KR_2_A2</strain>
    </source>
</reference>
<evidence type="ECO:0000313" key="2">
    <source>
        <dbReference type="EMBL" id="KAF4140652.1"/>
    </source>
</evidence>
<comment type="caution">
    <text evidence="2">The sequence shown here is derived from an EMBL/GenBank/DDBJ whole genome shotgun (WGS) entry which is preliminary data.</text>
</comment>
<evidence type="ECO:0000313" key="3">
    <source>
        <dbReference type="Proteomes" id="UP000704712"/>
    </source>
</evidence>
<feature type="region of interest" description="Disordered" evidence="1">
    <location>
        <begin position="22"/>
        <end position="56"/>
    </location>
</feature>
<evidence type="ECO:0000256" key="1">
    <source>
        <dbReference type="SAM" id="MobiDB-lite"/>
    </source>
</evidence>
<dbReference type="EMBL" id="JAACNO010001432">
    <property type="protein sequence ID" value="KAF4140652.1"/>
    <property type="molecule type" value="Genomic_DNA"/>
</dbReference>
<organism evidence="2 3">
    <name type="scientific">Phytophthora infestans</name>
    <name type="common">Potato late blight agent</name>
    <name type="synonym">Botrytis infestans</name>
    <dbReference type="NCBI Taxonomy" id="4787"/>
    <lineage>
        <taxon>Eukaryota</taxon>
        <taxon>Sar</taxon>
        <taxon>Stramenopiles</taxon>
        <taxon>Oomycota</taxon>
        <taxon>Peronosporomycetes</taxon>
        <taxon>Peronosporales</taxon>
        <taxon>Peronosporaceae</taxon>
        <taxon>Phytophthora</taxon>
    </lineage>
</organism>
<feature type="compositionally biased region" description="Polar residues" evidence="1">
    <location>
        <begin position="23"/>
        <end position="39"/>
    </location>
</feature>
<dbReference type="AlphaFoldDB" id="A0A8S9UMI3"/>
<proteinExistence type="predicted"/>
<protein>
    <submittedName>
        <fullName evidence="2">Uncharacterized protein</fullName>
    </submittedName>
</protein>
<accession>A0A8S9UMI3</accession>
<sequence length="80" mass="8773">MEDLGARALSCGNFSGEKIAFIGSSSSRPHTESTGTSTMPRGKKLSEKEIGRVKAHVKDGKSKRWIHERLAEVRTLPATY</sequence>
<gene>
    <name evidence="2" type="ORF">GN958_ATG10171</name>
</gene>
<feature type="compositionally biased region" description="Basic and acidic residues" evidence="1">
    <location>
        <begin position="44"/>
        <end position="56"/>
    </location>
</feature>
<name>A0A8S9UMI3_PHYIN</name>